<sequence length="45" mass="5134">MDYDAYDHIKMGMSLHNVINNPNQIMGHAFVLAMILEGKLEECLI</sequence>
<proteinExistence type="predicted"/>
<reference evidence="1" key="1">
    <citation type="journal article" date="2015" name="Nature">
        <title>Complex archaea that bridge the gap between prokaryotes and eukaryotes.</title>
        <authorList>
            <person name="Spang A."/>
            <person name="Saw J.H."/>
            <person name="Jorgensen S.L."/>
            <person name="Zaremba-Niedzwiedzka K."/>
            <person name="Martijn J."/>
            <person name="Lind A.E."/>
            <person name="van Eijk R."/>
            <person name="Schleper C."/>
            <person name="Guy L."/>
            <person name="Ettema T.J."/>
        </authorList>
    </citation>
    <scope>NUCLEOTIDE SEQUENCE</scope>
</reference>
<dbReference type="AlphaFoldDB" id="A0A0F9F469"/>
<organism evidence="1">
    <name type="scientific">marine sediment metagenome</name>
    <dbReference type="NCBI Taxonomy" id="412755"/>
    <lineage>
        <taxon>unclassified sequences</taxon>
        <taxon>metagenomes</taxon>
        <taxon>ecological metagenomes</taxon>
    </lineage>
</organism>
<comment type="caution">
    <text evidence="1">The sequence shown here is derived from an EMBL/GenBank/DDBJ whole genome shotgun (WGS) entry which is preliminary data.</text>
</comment>
<protein>
    <submittedName>
        <fullName evidence="1">Uncharacterized protein</fullName>
    </submittedName>
</protein>
<gene>
    <name evidence="1" type="ORF">LCGC14_1998340</name>
</gene>
<dbReference type="EMBL" id="LAZR01022666">
    <property type="protein sequence ID" value="KKL81083.1"/>
    <property type="molecule type" value="Genomic_DNA"/>
</dbReference>
<accession>A0A0F9F469</accession>
<evidence type="ECO:0000313" key="1">
    <source>
        <dbReference type="EMBL" id="KKL81083.1"/>
    </source>
</evidence>
<name>A0A0F9F469_9ZZZZ</name>